<comment type="similarity">
    <text evidence="2 4">Belongs to the Nudix hydrolase family.</text>
</comment>
<dbReference type="PROSITE" id="PS00893">
    <property type="entry name" value="NUDIX_BOX"/>
    <property type="match status" value="1"/>
</dbReference>
<gene>
    <name evidence="6" type="ORF">ABWK59_10785</name>
</gene>
<keyword evidence="3 4" id="KW-0378">Hydrolase</keyword>
<protein>
    <submittedName>
        <fullName evidence="6">NUDIX domain-containing protein</fullName>
    </submittedName>
</protein>
<dbReference type="GO" id="GO:0016787">
    <property type="term" value="F:hydrolase activity"/>
    <property type="evidence" value="ECO:0007669"/>
    <property type="project" value="UniProtKB-KW"/>
</dbReference>
<proteinExistence type="inferred from homology"/>
<reference evidence="6" key="1">
    <citation type="submission" date="2024-06" db="EMBL/GenBank/DDBJ databases">
        <title>The genome sequences of Kitasatospora sp. strain HUAS MG31.</title>
        <authorList>
            <person name="Mo P."/>
        </authorList>
    </citation>
    <scope>NUCLEOTIDE SEQUENCE</scope>
    <source>
        <strain evidence="6">HUAS MG31</strain>
    </source>
</reference>
<dbReference type="SUPFAM" id="SSF55811">
    <property type="entry name" value="Nudix"/>
    <property type="match status" value="1"/>
</dbReference>
<evidence type="ECO:0000313" key="6">
    <source>
        <dbReference type="EMBL" id="XCM79380.1"/>
    </source>
</evidence>
<dbReference type="AlphaFoldDB" id="A0AAU8JU92"/>
<dbReference type="EMBL" id="CP159872">
    <property type="protein sequence ID" value="XCM79380.1"/>
    <property type="molecule type" value="Genomic_DNA"/>
</dbReference>
<organism evidence="6">
    <name type="scientific">Kitasatospora camelliae</name>
    <dbReference type="NCBI Taxonomy" id="3156397"/>
    <lineage>
        <taxon>Bacteria</taxon>
        <taxon>Bacillati</taxon>
        <taxon>Actinomycetota</taxon>
        <taxon>Actinomycetes</taxon>
        <taxon>Kitasatosporales</taxon>
        <taxon>Streptomycetaceae</taxon>
        <taxon>Kitasatospora</taxon>
    </lineage>
</organism>
<feature type="domain" description="Nudix hydrolase" evidence="5">
    <location>
        <begin position="4"/>
        <end position="139"/>
    </location>
</feature>
<sequence>MHETSRLSVCVIAHDLASDQIATVHYAQRSWTPQPAWTIPGGKVDPGEEIHLAAARELYEECGLIAASESLRLVHTLQARQGWDGKGGFVLFAFAVTEFSGRLANMEPDKHLDVRWSPATRLPAPMFPTSRRAVEVHLRGGPAFSTFGWDAATLRDMEEV</sequence>
<name>A0AAU8JU92_9ACTN</name>
<accession>A0AAU8JU92</accession>
<evidence type="ECO:0000256" key="1">
    <source>
        <dbReference type="ARBA" id="ARBA00001946"/>
    </source>
</evidence>
<dbReference type="KEGG" id="kcm:ABWK59_10785"/>
<dbReference type="InterPro" id="IPR015797">
    <property type="entry name" value="NUDIX_hydrolase-like_dom_sf"/>
</dbReference>
<comment type="cofactor">
    <cofactor evidence="1">
        <name>Mg(2+)</name>
        <dbReference type="ChEBI" id="CHEBI:18420"/>
    </cofactor>
</comment>
<dbReference type="RefSeq" id="WP_354639989.1">
    <property type="nucleotide sequence ID" value="NZ_CP159872.1"/>
</dbReference>
<dbReference type="InterPro" id="IPR020084">
    <property type="entry name" value="NUDIX_hydrolase_CS"/>
</dbReference>
<dbReference type="PANTHER" id="PTHR43046">
    <property type="entry name" value="GDP-MANNOSE MANNOSYL HYDROLASE"/>
    <property type="match status" value="1"/>
</dbReference>
<evidence type="ECO:0000256" key="3">
    <source>
        <dbReference type="ARBA" id="ARBA00022801"/>
    </source>
</evidence>
<evidence type="ECO:0000256" key="4">
    <source>
        <dbReference type="RuleBase" id="RU003476"/>
    </source>
</evidence>
<evidence type="ECO:0000259" key="5">
    <source>
        <dbReference type="PROSITE" id="PS51462"/>
    </source>
</evidence>
<dbReference type="Pfam" id="PF00293">
    <property type="entry name" value="NUDIX"/>
    <property type="match status" value="1"/>
</dbReference>
<dbReference type="Gene3D" id="3.90.79.10">
    <property type="entry name" value="Nucleoside Triphosphate Pyrophosphohydrolase"/>
    <property type="match status" value="1"/>
</dbReference>
<dbReference type="PROSITE" id="PS51462">
    <property type="entry name" value="NUDIX"/>
    <property type="match status" value="1"/>
</dbReference>
<evidence type="ECO:0000256" key="2">
    <source>
        <dbReference type="ARBA" id="ARBA00005582"/>
    </source>
</evidence>
<dbReference type="PRINTS" id="PR00502">
    <property type="entry name" value="NUDIXFAMILY"/>
</dbReference>
<dbReference type="InterPro" id="IPR020476">
    <property type="entry name" value="Nudix_hydrolase"/>
</dbReference>
<dbReference type="PANTHER" id="PTHR43046:SF14">
    <property type="entry name" value="MUTT_NUDIX FAMILY PROTEIN"/>
    <property type="match status" value="1"/>
</dbReference>
<dbReference type="InterPro" id="IPR000086">
    <property type="entry name" value="NUDIX_hydrolase_dom"/>
</dbReference>